<accession>A0AAN8FFP1</accession>
<evidence type="ECO:0000313" key="2">
    <source>
        <dbReference type="Proteomes" id="UP001331761"/>
    </source>
</evidence>
<reference evidence="1 2" key="1">
    <citation type="submission" date="2019-10" db="EMBL/GenBank/DDBJ databases">
        <title>Assembly and Annotation for the nematode Trichostrongylus colubriformis.</title>
        <authorList>
            <person name="Martin J."/>
        </authorList>
    </citation>
    <scope>NUCLEOTIDE SEQUENCE [LARGE SCALE GENOMIC DNA]</scope>
    <source>
        <strain evidence="1">G859</strain>
        <tissue evidence="1">Whole worm</tissue>
    </source>
</reference>
<proteinExistence type="predicted"/>
<dbReference type="EMBL" id="WIXE01018929">
    <property type="protein sequence ID" value="KAK5970483.1"/>
    <property type="molecule type" value="Genomic_DNA"/>
</dbReference>
<organism evidence="1 2">
    <name type="scientific">Trichostrongylus colubriformis</name>
    <name type="common">Black scour worm</name>
    <dbReference type="NCBI Taxonomy" id="6319"/>
    <lineage>
        <taxon>Eukaryota</taxon>
        <taxon>Metazoa</taxon>
        <taxon>Ecdysozoa</taxon>
        <taxon>Nematoda</taxon>
        <taxon>Chromadorea</taxon>
        <taxon>Rhabditida</taxon>
        <taxon>Rhabditina</taxon>
        <taxon>Rhabditomorpha</taxon>
        <taxon>Strongyloidea</taxon>
        <taxon>Trichostrongylidae</taxon>
        <taxon>Trichostrongylus</taxon>
    </lineage>
</organism>
<comment type="caution">
    <text evidence="1">The sequence shown here is derived from an EMBL/GenBank/DDBJ whole genome shotgun (WGS) entry which is preliminary data.</text>
</comment>
<keyword evidence="2" id="KW-1185">Reference proteome</keyword>
<evidence type="ECO:0000313" key="1">
    <source>
        <dbReference type="EMBL" id="KAK5970483.1"/>
    </source>
</evidence>
<protein>
    <submittedName>
        <fullName evidence="1">Uncharacterized protein</fullName>
    </submittedName>
</protein>
<dbReference type="Proteomes" id="UP001331761">
    <property type="component" value="Unassembled WGS sequence"/>
</dbReference>
<sequence length="75" mass="8874">MCWRIHKFWMELASSEEPLSSGAYQISEKFFHPTRAHLMKDFAVLVPMQLFHKSSTKSASLSPFWELACRFYLIF</sequence>
<dbReference type="AlphaFoldDB" id="A0AAN8FFP1"/>
<gene>
    <name evidence="1" type="ORF">GCK32_021759</name>
</gene>
<name>A0AAN8FFP1_TRICO</name>
<feature type="non-terminal residue" evidence="1">
    <location>
        <position position="75"/>
    </location>
</feature>